<dbReference type="Proteomes" id="UP000193380">
    <property type="component" value="Unassembled WGS sequence"/>
</dbReference>
<reference evidence="1" key="2">
    <citation type="submission" date="2014-03" db="EMBL/GenBank/DDBJ databases">
        <authorList>
            <person name="Genoscope - CEA"/>
        </authorList>
    </citation>
    <scope>NUCLEOTIDE SEQUENCE</scope>
</reference>
<dbReference type="PANTHER" id="PTHR31594">
    <property type="entry name" value="AIG1-TYPE G DOMAIN-CONTAINING PROTEIN"/>
    <property type="match status" value="1"/>
</dbReference>
<gene>
    <name evidence="1" type="ORF">GSONMT00051032001</name>
</gene>
<dbReference type="PANTHER" id="PTHR31594:SF16">
    <property type="entry name" value="SI:CH211-281L24.3"/>
    <property type="match status" value="1"/>
</dbReference>
<accession>A0A061AEG4</accession>
<protein>
    <submittedName>
        <fullName evidence="1">Uncharacterized protein</fullName>
    </submittedName>
</protein>
<dbReference type="EMBL" id="FR976081">
    <property type="protein sequence ID" value="CDR18312.1"/>
    <property type="molecule type" value="Genomic_DNA"/>
</dbReference>
<name>A0A061AEG4_ONCMY</name>
<dbReference type="AlphaFoldDB" id="A0A061AEG4"/>
<sequence>MTGFMCSSICYCACCSFYPWRPDPSKQIKFLVDLLSQAAEWEEQTGEKTLKLVSSVCTYSTFPYRHGDNYKQSDFLLDLYSHVKGYETQTGRSFLPALQTVYQLASPAFWSIDLSERKASLLLEVLKLQPEKKPVELKGWSDEESEVRSFLQCLPYISQLSFTPPQDQRRSPEERRKRERTFLLNLCLQAALHERETIQTAIEKVLSLSKVYHNQKCDFLLDLYSHVKDYETQTGRRVLPALQTVYQSAPAVWSIDLSENKASLLLEVLKLQPEKKPVELKGWSDEESEVRSFLQCLPYMSQMR</sequence>
<dbReference type="PaxDb" id="8022-A0A061AEG4"/>
<evidence type="ECO:0000313" key="2">
    <source>
        <dbReference type="Proteomes" id="UP000193380"/>
    </source>
</evidence>
<organism evidence="1 2">
    <name type="scientific">Oncorhynchus mykiss</name>
    <name type="common">Rainbow trout</name>
    <name type="synonym">Salmo gairdneri</name>
    <dbReference type="NCBI Taxonomy" id="8022"/>
    <lineage>
        <taxon>Eukaryota</taxon>
        <taxon>Metazoa</taxon>
        <taxon>Chordata</taxon>
        <taxon>Craniata</taxon>
        <taxon>Vertebrata</taxon>
        <taxon>Euteleostomi</taxon>
        <taxon>Actinopterygii</taxon>
        <taxon>Neopterygii</taxon>
        <taxon>Teleostei</taxon>
        <taxon>Protacanthopterygii</taxon>
        <taxon>Salmoniformes</taxon>
        <taxon>Salmonidae</taxon>
        <taxon>Salmoninae</taxon>
        <taxon>Oncorhynchus</taxon>
    </lineage>
</organism>
<reference evidence="1" key="1">
    <citation type="journal article" date="2014" name="Nat. Commun.">
        <title>The rainbow trout genome provides novel insights into evolution after whole-genome duplication in vertebrates.</title>
        <authorList>
            <person name="Berthelot C."/>
            <person name="Brunet F."/>
            <person name="Chalopin D."/>
            <person name="Juanchich A."/>
            <person name="Bernard M."/>
            <person name="Noel B."/>
            <person name="Bento P."/>
            <person name="Da Silva C."/>
            <person name="Labadie K."/>
            <person name="Alberti A."/>
            <person name="Aury J.M."/>
            <person name="Louis A."/>
            <person name="Dehais P."/>
            <person name="Bardou P."/>
            <person name="Montfort J."/>
            <person name="Klopp C."/>
            <person name="Cabau C."/>
            <person name="Gaspin C."/>
            <person name="Thorgaard G.H."/>
            <person name="Boussaha M."/>
            <person name="Quillet E."/>
            <person name="Guyomard R."/>
            <person name="Galiana D."/>
            <person name="Bobe J."/>
            <person name="Volff J.N."/>
            <person name="Genet C."/>
            <person name="Wincker P."/>
            <person name="Jaillon O."/>
            <person name="Roest Crollius H."/>
            <person name="Guiguen Y."/>
        </authorList>
    </citation>
    <scope>NUCLEOTIDE SEQUENCE [LARGE SCALE GENOMIC DNA]</scope>
</reference>
<dbReference type="InterPro" id="IPR052090">
    <property type="entry name" value="Cytolytic_pore-forming_toxin"/>
</dbReference>
<evidence type="ECO:0000313" key="1">
    <source>
        <dbReference type="EMBL" id="CDR18312.1"/>
    </source>
</evidence>
<dbReference type="STRING" id="8022.A0A061AEG4"/>
<proteinExistence type="predicted"/>
<dbReference type="Gene3D" id="1.20.58.1200">
    <property type="entry name" value="RNA silencing suppressor P21, N-terminal domain"/>
    <property type="match status" value="2"/>
</dbReference>